<protein>
    <submittedName>
        <fullName evidence="1">Uncharacterized protein</fullName>
    </submittedName>
</protein>
<accession>A0A2I1H6M8</accession>
<evidence type="ECO:0000313" key="1">
    <source>
        <dbReference type="EMBL" id="PKY54523.1"/>
    </source>
</evidence>
<feature type="non-terminal residue" evidence="1">
    <location>
        <position position="1"/>
    </location>
</feature>
<dbReference type="EMBL" id="LLXI01001626">
    <property type="protein sequence ID" value="PKY54523.1"/>
    <property type="molecule type" value="Genomic_DNA"/>
</dbReference>
<gene>
    <name evidence="1" type="ORF">RhiirA4_282095</name>
</gene>
<evidence type="ECO:0000313" key="2">
    <source>
        <dbReference type="Proteomes" id="UP000234323"/>
    </source>
</evidence>
<keyword evidence="2" id="KW-1185">Reference proteome</keyword>
<feature type="non-terminal residue" evidence="1">
    <location>
        <position position="132"/>
    </location>
</feature>
<dbReference type="Proteomes" id="UP000234323">
    <property type="component" value="Unassembled WGS sequence"/>
</dbReference>
<comment type="caution">
    <text evidence="1">The sequence shown here is derived from an EMBL/GenBank/DDBJ whole genome shotgun (WGS) entry which is preliminary data.</text>
</comment>
<reference evidence="1 2" key="1">
    <citation type="submission" date="2015-10" db="EMBL/GenBank/DDBJ databases">
        <title>Genome analyses suggest a sexual origin of heterokaryosis in a supposedly ancient asexual fungus.</title>
        <authorList>
            <person name="Ropars J."/>
            <person name="Sedzielewska K."/>
            <person name="Noel J."/>
            <person name="Charron P."/>
            <person name="Farinelli L."/>
            <person name="Marton T."/>
            <person name="Kruger M."/>
            <person name="Pelin A."/>
            <person name="Brachmann A."/>
            <person name="Corradi N."/>
        </authorList>
    </citation>
    <scope>NUCLEOTIDE SEQUENCE [LARGE SCALE GENOMIC DNA]</scope>
    <source>
        <strain evidence="1 2">A4</strain>
    </source>
</reference>
<dbReference type="AlphaFoldDB" id="A0A2I1H6M8"/>
<proteinExistence type="predicted"/>
<organism evidence="1 2">
    <name type="scientific">Rhizophagus irregularis</name>
    <dbReference type="NCBI Taxonomy" id="588596"/>
    <lineage>
        <taxon>Eukaryota</taxon>
        <taxon>Fungi</taxon>
        <taxon>Fungi incertae sedis</taxon>
        <taxon>Mucoromycota</taxon>
        <taxon>Glomeromycotina</taxon>
        <taxon>Glomeromycetes</taxon>
        <taxon>Glomerales</taxon>
        <taxon>Glomeraceae</taxon>
        <taxon>Rhizophagus</taxon>
    </lineage>
</organism>
<name>A0A2I1H6M8_9GLOM</name>
<sequence length="132" mass="15016">LYYDDFGTYRNVYHSLGGVYIQFGNMPFNMRKQLKNHFILGFVPFGGNFNDFIKPFINEMKQLEKGKIFKINGQDSLIIASIGQITADLPQGNDLTGVKRHIAVKGCRSCQATRDIFTNPNLDIAAISRYHH</sequence>